<evidence type="ECO:0000313" key="3">
    <source>
        <dbReference type="EMBL" id="VFJ93620.1"/>
    </source>
</evidence>
<gene>
    <name evidence="4" type="ORF">BECKH772A_GA0070896_1006515</name>
    <name evidence="3" type="ORF">BECKH772B_GA0070898_1004715</name>
    <name evidence="5" type="ORF">BECKH772C_GA0070978_1006114</name>
</gene>
<dbReference type="PANTHER" id="PTHR42208">
    <property type="entry name" value="HEAVY METAL TRANSPORTER-RELATED"/>
    <property type="match status" value="1"/>
</dbReference>
<feature type="transmembrane region" description="Helical" evidence="1">
    <location>
        <begin position="134"/>
        <end position="159"/>
    </location>
</feature>
<keyword evidence="1" id="KW-1133">Transmembrane helix</keyword>
<keyword evidence="1" id="KW-0812">Transmembrane</keyword>
<dbReference type="EMBL" id="CAADFG010000065">
    <property type="protein sequence ID" value="VFJ94062.1"/>
    <property type="molecule type" value="Genomic_DNA"/>
</dbReference>
<feature type="transmembrane region" description="Helical" evidence="1">
    <location>
        <begin position="60"/>
        <end position="83"/>
    </location>
</feature>
<organism evidence="3">
    <name type="scientific">Candidatus Kentrum eta</name>
    <dbReference type="NCBI Taxonomy" id="2126337"/>
    <lineage>
        <taxon>Bacteria</taxon>
        <taxon>Pseudomonadati</taxon>
        <taxon>Pseudomonadota</taxon>
        <taxon>Gammaproteobacteria</taxon>
        <taxon>Candidatus Kentrum</taxon>
    </lineage>
</organism>
<proteinExistence type="predicted"/>
<feature type="transmembrane region" description="Helical" evidence="1">
    <location>
        <begin position="89"/>
        <end position="113"/>
    </location>
</feature>
<dbReference type="PANTHER" id="PTHR42208:SF1">
    <property type="entry name" value="HEAVY METAL TRANSPORTER"/>
    <property type="match status" value="1"/>
</dbReference>
<feature type="transmembrane region" description="Helical" evidence="1">
    <location>
        <begin position="202"/>
        <end position="223"/>
    </location>
</feature>
<evidence type="ECO:0000259" key="2">
    <source>
        <dbReference type="Pfam" id="PF13386"/>
    </source>
</evidence>
<keyword evidence="1" id="KW-0472">Membrane</keyword>
<feature type="transmembrane region" description="Helical" evidence="1">
    <location>
        <begin position="171"/>
        <end position="195"/>
    </location>
</feature>
<dbReference type="EMBL" id="CAADFJ010000061">
    <property type="protein sequence ID" value="VFK01258.1"/>
    <property type="molecule type" value="Genomic_DNA"/>
</dbReference>
<dbReference type="AlphaFoldDB" id="A0A450UMC0"/>
<dbReference type="InterPro" id="IPR039447">
    <property type="entry name" value="UreH-like_TM_dom"/>
</dbReference>
<evidence type="ECO:0000313" key="4">
    <source>
        <dbReference type="EMBL" id="VFJ94062.1"/>
    </source>
</evidence>
<accession>A0A450UMC0</accession>
<dbReference type="EMBL" id="CAADFI010000047">
    <property type="protein sequence ID" value="VFJ93620.1"/>
    <property type="molecule type" value="Genomic_DNA"/>
</dbReference>
<name>A0A450UMC0_9GAMM</name>
<protein>
    <recommendedName>
        <fullName evidence="2">Urease accessory protein UreH-like transmembrane domain-containing protein</fullName>
    </recommendedName>
</protein>
<dbReference type="Pfam" id="PF13386">
    <property type="entry name" value="DsbD_2"/>
    <property type="match status" value="1"/>
</dbReference>
<reference evidence="3" key="1">
    <citation type="submission" date="2019-02" db="EMBL/GenBank/DDBJ databases">
        <authorList>
            <person name="Gruber-Vodicka R. H."/>
            <person name="Seah K. B. B."/>
        </authorList>
    </citation>
    <scope>NUCLEOTIDE SEQUENCE</scope>
    <source>
        <strain evidence="5">BECK_SA2B12</strain>
        <strain evidence="4">BECK_SA2B15</strain>
        <strain evidence="3">BECK_SA2B20</strain>
    </source>
</reference>
<feature type="domain" description="Urease accessory protein UreH-like transmembrane" evidence="2">
    <location>
        <begin position="16"/>
        <end position="216"/>
    </location>
</feature>
<evidence type="ECO:0000256" key="1">
    <source>
        <dbReference type="SAM" id="Phobius"/>
    </source>
</evidence>
<feature type="transmembrane region" description="Helical" evidence="1">
    <location>
        <begin position="12"/>
        <end position="40"/>
    </location>
</feature>
<evidence type="ECO:0000313" key="5">
    <source>
        <dbReference type="EMBL" id="VFK01258.1"/>
    </source>
</evidence>
<sequence>MDAQELTTGPFGYGLAFMMGLLGSAHCIGMCGALVSGSFIRLGQGARRALPYLTYQLARIGVYTLVGIAAAGTGRALVSMGIIGAAQGVLQLVLGLVVVMIGLEIGGLTPWRLRTPGLSVATMGRWLRNITHKGPMAGALFGGVMNGLIPCPLSFAMAVKATTASSPLEGGLLMFIFGLGTVPAMLFVSVAFGLLGGHTRVVLLRSAALFVVVMGLGTAWQGLTYFRVMRGLIYF</sequence>